<dbReference type="AlphaFoldDB" id="A0A7N0UDE9"/>
<keyword evidence="6" id="KW-1185">Reference proteome</keyword>
<dbReference type="Gene3D" id="3.30.40.10">
    <property type="entry name" value="Zinc/RING finger domain, C3HC4 (zinc finger)"/>
    <property type="match status" value="1"/>
</dbReference>
<evidence type="ECO:0000313" key="5">
    <source>
        <dbReference type="EnsemblPlants" id="Kaladp0060s0494.1.v1.1"/>
    </source>
</evidence>
<keyword evidence="1" id="KW-0862">Zinc</keyword>
<reference evidence="5" key="1">
    <citation type="submission" date="2021-01" db="UniProtKB">
        <authorList>
            <consortium name="EnsemblPlants"/>
        </authorList>
    </citation>
    <scope>IDENTIFICATION</scope>
</reference>
<organism evidence="5 6">
    <name type="scientific">Kalanchoe fedtschenkoi</name>
    <name type="common">Lavender scallops</name>
    <name type="synonym">South American air plant</name>
    <dbReference type="NCBI Taxonomy" id="63787"/>
    <lineage>
        <taxon>Eukaryota</taxon>
        <taxon>Viridiplantae</taxon>
        <taxon>Streptophyta</taxon>
        <taxon>Embryophyta</taxon>
        <taxon>Tracheophyta</taxon>
        <taxon>Spermatophyta</taxon>
        <taxon>Magnoliopsida</taxon>
        <taxon>eudicotyledons</taxon>
        <taxon>Gunneridae</taxon>
        <taxon>Pentapetalae</taxon>
        <taxon>Saxifragales</taxon>
        <taxon>Crassulaceae</taxon>
        <taxon>Kalanchoe</taxon>
    </lineage>
</organism>
<feature type="domain" description="VWFA" evidence="4">
    <location>
        <begin position="316"/>
        <end position="421"/>
    </location>
</feature>
<evidence type="ECO:0000259" key="3">
    <source>
        <dbReference type="PROSITE" id="PS50089"/>
    </source>
</evidence>
<feature type="domain" description="RING-type" evidence="3">
    <location>
        <begin position="125"/>
        <end position="171"/>
    </location>
</feature>
<keyword evidence="1" id="KW-0479">Metal-binding</keyword>
<name>A0A7N0UDE9_KALFE</name>
<accession>A0A7N0UDE9</accession>
<protein>
    <submittedName>
        <fullName evidence="5">Uncharacterized protein</fullName>
    </submittedName>
</protein>
<dbReference type="PANTHER" id="PTHR10579">
    <property type="entry name" value="CALCIUM-ACTIVATED CHLORIDE CHANNEL REGULATOR"/>
    <property type="match status" value="1"/>
</dbReference>
<evidence type="ECO:0000313" key="6">
    <source>
        <dbReference type="Proteomes" id="UP000594263"/>
    </source>
</evidence>
<dbReference type="Pfam" id="PF17123">
    <property type="entry name" value="zf-RING_11"/>
    <property type="match status" value="1"/>
</dbReference>
<dbReference type="Pfam" id="PF13519">
    <property type="entry name" value="VWA_2"/>
    <property type="match status" value="1"/>
</dbReference>
<feature type="region of interest" description="Disordered" evidence="2">
    <location>
        <begin position="1"/>
        <end position="40"/>
    </location>
</feature>
<dbReference type="SUPFAM" id="SSF57850">
    <property type="entry name" value="RING/U-box"/>
    <property type="match status" value="1"/>
</dbReference>
<dbReference type="Proteomes" id="UP000594263">
    <property type="component" value="Unplaced"/>
</dbReference>
<evidence type="ECO:0000256" key="2">
    <source>
        <dbReference type="SAM" id="MobiDB-lite"/>
    </source>
</evidence>
<evidence type="ECO:0000256" key="1">
    <source>
        <dbReference type="PROSITE-ProRule" id="PRU00175"/>
    </source>
</evidence>
<dbReference type="GO" id="GO:0008270">
    <property type="term" value="F:zinc ion binding"/>
    <property type="evidence" value="ECO:0007669"/>
    <property type="project" value="UniProtKB-KW"/>
</dbReference>
<dbReference type="SMART" id="SM00184">
    <property type="entry name" value="RING"/>
    <property type="match status" value="1"/>
</dbReference>
<dbReference type="PANTHER" id="PTHR10579:SF55">
    <property type="entry name" value="E3 UBIQUITIN-PROTEIN LIGASE WAV3"/>
    <property type="match status" value="1"/>
</dbReference>
<dbReference type="PROSITE" id="PS50089">
    <property type="entry name" value="ZF_RING_2"/>
    <property type="match status" value="1"/>
</dbReference>
<dbReference type="EnsemblPlants" id="Kaladp0060s0494.1.v1.1">
    <property type="protein sequence ID" value="Kaladp0060s0494.1.v1.1"/>
    <property type="gene ID" value="Kaladp0060s0494.v1.1"/>
</dbReference>
<dbReference type="SMART" id="SM00327">
    <property type="entry name" value="VWA"/>
    <property type="match status" value="1"/>
</dbReference>
<sequence>MGLRRAFRTAPPKGSSHDGDEIFKSSDPPPPLTPSLSASRIPRLGGKLNLFTSSSNPSTPRLRCRTDSVPSSVIHISGTHSPSTTSNIDEKQLQIKSPKSSLLRTNPPSPKLALLRNSFRSRKGCGVCSRSVKSGRGTAVYTAQCGHVYHFPCIATHVRGTAGKKLACLVCCVEWSYEPLLAVHQNLPRNESQRKCRNAEIQEKQVISTTPKPQFHHCQSRPVPITCYSDDEPLSSPLPEAVFNPILKWEVGGEETSLITNKHTSQSSRTSVSMRLMPESAMISSTLDHQTCAVALKVKALQLPHTPRSRRRAPIDLVTVLDVSGSMMGGKMRIMRRAMRLVISSLGPQDRLSIVAFSAAPKRLLPLRKMTPPGQRAARSIVERLESSQGSCVGEALREAAKVLEDRRERNSVATIILFSDCLDDRPESQRPAPPAVQAAHHSTTRFTHVELPIDSPGDEMFAKWVGGLLSVAVQDLRIELGLAHRSAPAGAEITAVYCPDRQASLLRSNSVHLGDLYDEEERELLIQILSVKTMTPIRLMNET</sequence>
<dbReference type="PROSITE" id="PS50234">
    <property type="entry name" value="VWFA"/>
    <property type="match status" value="1"/>
</dbReference>
<dbReference type="InterPro" id="IPR051266">
    <property type="entry name" value="CLCR"/>
</dbReference>
<dbReference type="Gramene" id="Kaladp0060s0494.1.v1.1">
    <property type="protein sequence ID" value="Kaladp0060s0494.1.v1.1"/>
    <property type="gene ID" value="Kaladp0060s0494.v1.1"/>
</dbReference>
<dbReference type="InterPro" id="IPR001841">
    <property type="entry name" value="Znf_RING"/>
</dbReference>
<dbReference type="InterPro" id="IPR013083">
    <property type="entry name" value="Znf_RING/FYVE/PHD"/>
</dbReference>
<dbReference type="SUPFAM" id="SSF53300">
    <property type="entry name" value="vWA-like"/>
    <property type="match status" value="1"/>
</dbReference>
<dbReference type="InterPro" id="IPR002035">
    <property type="entry name" value="VWF_A"/>
</dbReference>
<keyword evidence="1" id="KW-0863">Zinc-finger</keyword>
<evidence type="ECO:0000259" key="4">
    <source>
        <dbReference type="PROSITE" id="PS50234"/>
    </source>
</evidence>
<dbReference type="Gene3D" id="3.40.50.410">
    <property type="entry name" value="von Willebrand factor, type A domain"/>
    <property type="match status" value="1"/>
</dbReference>
<proteinExistence type="predicted"/>
<feature type="compositionally biased region" description="Basic and acidic residues" evidence="2">
    <location>
        <begin position="15"/>
        <end position="24"/>
    </location>
</feature>
<dbReference type="InterPro" id="IPR036465">
    <property type="entry name" value="vWFA_dom_sf"/>
</dbReference>